<dbReference type="AlphaFoldDB" id="A0AAU7VJJ0"/>
<reference evidence="1" key="2">
    <citation type="submission" date="2024-06" db="EMBL/GenBank/DDBJ databases">
        <authorList>
            <person name="Petrova K.O."/>
            <person name="Toshchakov S.V."/>
            <person name="Boltjanskaja Y.V."/>
            <person name="Kevbrin V."/>
        </authorList>
    </citation>
    <scope>NUCLEOTIDE SEQUENCE</scope>
    <source>
        <strain evidence="1">Z-910T</strain>
    </source>
</reference>
<reference evidence="1" key="1">
    <citation type="journal article" date="2013" name="Extremophiles">
        <title>Proteinivorax tanatarense gen. nov., sp. nov., an anaerobic, haloalkaliphilic, proteolytic bacterium isolated from a decaying algal bloom, and proposal of Proteinivoraceae fam. nov.</title>
        <authorList>
            <person name="Kevbrin V."/>
            <person name="Boltyanskaya Y."/>
            <person name="Zhilina T."/>
            <person name="Kolganova T."/>
            <person name="Lavrentjeva E."/>
            <person name="Kuznetsov B."/>
        </authorList>
    </citation>
    <scope>NUCLEOTIDE SEQUENCE</scope>
    <source>
        <strain evidence="1">Z-910T</strain>
    </source>
</reference>
<accession>A0AAU7VJJ0</accession>
<organism evidence="1">
    <name type="scientific">Proteinivorax tanatarense</name>
    <dbReference type="NCBI Taxonomy" id="1260629"/>
    <lineage>
        <taxon>Bacteria</taxon>
        <taxon>Bacillati</taxon>
        <taxon>Bacillota</taxon>
        <taxon>Clostridia</taxon>
        <taxon>Eubacteriales</taxon>
        <taxon>Proteinivoracaceae</taxon>
        <taxon>Proteinivorax</taxon>
    </lineage>
</organism>
<dbReference type="EMBL" id="CP158367">
    <property type="protein sequence ID" value="XBX74229.1"/>
    <property type="molecule type" value="Genomic_DNA"/>
</dbReference>
<protein>
    <recommendedName>
        <fullName evidence="2">FRG domain-containing protein</fullName>
    </recommendedName>
</protein>
<proteinExistence type="predicted"/>
<name>A0AAU7VJJ0_9FIRM</name>
<sequence>MELIIYGKGNKQLDEILPYLQNKNFLDYPQEIIEKALVQKILVKKNNKTFPGEKLIYYNLEEIEGLEEHSENYVHIIKKHIKTLKEKFNKSYLSNNGFLWDELQQMLIFAMCLDLSILTYLHKEKIIEESNGDYYIWAFDESIKRNNPFGIKLWHNDESEIALGELWYRNDKESEFNFKNQDLNILKKIINGEKDFNQYESKKLIIFKYNGIVNKENGEYRVNIPVFDLSNKDNLITFIEKISQDIINEVTLPLLEKLQDKTSIYKHGIVRLLMEMTADILIENKIIYPFTYINKIHQKNWIFTNLNKNIVL</sequence>
<dbReference type="RefSeq" id="WP_350342984.1">
    <property type="nucleotide sequence ID" value="NZ_CP158367.1"/>
</dbReference>
<gene>
    <name evidence="1" type="ORF">PRVXT_002258</name>
</gene>
<evidence type="ECO:0008006" key="2">
    <source>
        <dbReference type="Google" id="ProtNLM"/>
    </source>
</evidence>
<evidence type="ECO:0000313" key="1">
    <source>
        <dbReference type="EMBL" id="XBX74229.1"/>
    </source>
</evidence>